<feature type="region of interest" description="Disordered" evidence="1">
    <location>
        <begin position="1"/>
        <end position="75"/>
    </location>
</feature>
<reference evidence="2" key="2">
    <citation type="journal article" date="2020" name="Nat. Commun.">
        <title>Large-scale genome sequencing of mycorrhizal fungi provides insights into the early evolution of symbiotic traits.</title>
        <authorList>
            <person name="Miyauchi S."/>
            <person name="Kiss E."/>
            <person name="Kuo A."/>
            <person name="Drula E."/>
            <person name="Kohler A."/>
            <person name="Sanchez-Garcia M."/>
            <person name="Morin E."/>
            <person name="Andreopoulos B."/>
            <person name="Barry K.W."/>
            <person name="Bonito G."/>
            <person name="Buee M."/>
            <person name="Carver A."/>
            <person name="Chen C."/>
            <person name="Cichocki N."/>
            <person name="Clum A."/>
            <person name="Culley D."/>
            <person name="Crous P.W."/>
            <person name="Fauchery L."/>
            <person name="Girlanda M."/>
            <person name="Hayes R.D."/>
            <person name="Keri Z."/>
            <person name="LaButti K."/>
            <person name="Lipzen A."/>
            <person name="Lombard V."/>
            <person name="Magnuson J."/>
            <person name="Maillard F."/>
            <person name="Murat C."/>
            <person name="Nolan M."/>
            <person name="Ohm R.A."/>
            <person name="Pangilinan J."/>
            <person name="Pereira M.F."/>
            <person name="Perotto S."/>
            <person name="Peter M."/>
            <person name="Pfister S."/>
            <person name="Riley R."/>
            <person name="Sitrit Y."/>
            <person name="Stielow J.B."/>
            <person name="Szollosi G."/>
            <person name="Zifcakova L."/>
            <person name="Stursova M."/>
            <person name="Spatafora J.W."/>
            <person name="Tedersoo L."/>
            <person name="Vaario L.M."/>
            <person name="Yamada A."/>
            <person name="Yan M."/>
            <person name="Wang P."/>
            <person name="Xu J."/>
            <person name="Bruns T."/>
            <person name="Baldrian P."/>
            <person name="Vilgalys R."/>
            <person name="Dunand C."/>
            <person name="Henrissat B."/>
            <person name="Grigoriev I.V."/>
            <person name="Hibbett D."/>
            <person name="Nagy L.G."/>
            <person name="Martin F.M."/>
        </authorList>
    </citation>
    <scope>NUCLEOTIDE SEQUENCE</scope>
    <source>
        <strain evidence="2">BED1</strain>
    </source>
</reference>
<evidence type="ECO:0008006" key="4">
    <source>
        <dbReference type="Google" id="ProtNLM"/>
    </source>
</evidence>
<feature type="compositionally biased region" description="Low complexity" evidence="1">
    <location>
        <begin position="174"/>
        <end position="187"/>
    </location>
</feature>
<feature type="compositionally biased region" description="Basic residues" evidence="1">
    <location>
        <begin position="49"/>
        <end position="58"/>
    </location>
</feature>
<feature type="compositionally biased region" description="Basic and acidic residues" evidence="1">
    <location>
        <begin position="8"/>
        <end position="21"/>
    </location>
</feature>
<dbReference type="CDD" id="cd14686">
    <property type="entry name" value="bZIP"/>
    <property type="match status" value="1"/>
</dbReference>
<feature type="region of interest" description="Disordered" evidence="1">
    <location>
        <begin position="306"/>
        <end position="333"/>
    </location>
</feature>
<feature type="compositionally biased region" description="Polar residues" evidence="1">
    <location>
        <begin position="188"/>
        <end position="198"/>
    </location>
</feature>
<comment type="caution">
    <text evidence="2">The sequence shown here is derived from an EMBL/GenBank/DDBJ whole genome shotgun (WGS) entry which is preliminary data.</text>
</comment>
<organism evidence="2 3">
    <name type="scientific">Boletus edulis BED1</name>
    <dbReference type="NCBI Taxonomy" id="1328754"/>
    <lineage>
        <taxon>Eukaryota</taxon>
        <taxon>Fungi</taxon>
        <taxon>Dikarya</taxon>
        <taxon>Basidiomycota</taxon>
        <taxon>Agaricomycotina</taxon>
        <taxon>Agaricomycetes</taxon>
        <taxon>Agaricomycetidae</taxon>
        <taxon>Boletales</taxon>
        <taxon>Boletineae</taxon>
        <taxon>Boletaceae</taxon>
        <taxon>Boletoideae</taxon>
        <taxon>Boletus</taxon>
    </lineage>
</organism>
<dbReference type="Proteomes" id="UP001194468">
    <property type="component" value="Unassembled WGS sequence"/>
</dbReference>
<feature type="region of interest" description="Disordered" evidence="1">
    <location>
        <begin position="158"/>
        <end position="200"/>
    </location>
</feature>
<evidence type="ECO:0000313" key="3">
    <source>
        <dbReference type="Proteomes" id="UP001194468"/>
    </source>
</evidence>
<evidence type="ECO:0000256" key="1">
    <source>
        <dbReference type="SAM" id="MobiDB-lite"/>
    </source>
</evidence>
<feature type="compositionally biased region" description="Polar residues" evidence="1">
    <location>
        <begin position="306"/>
        <end position="318"/>
    </location>
</feature>
<proteinExistence type="predicted"/>
<dbReference type="AlphaFoldDB" id="A0AAD4BBT2"/>
<evidence type="ECO:0000313" key="2">
    <source>
        <dbReference type="EMBL" id="KAF8418642.1"/>
    </source>
</evidence>
<sequence length="333" mass="35862">MLQTMVKRQHEASEDEHERVRTLNNARQRKRRAHMDSDQKEELRLRNREAKRRSRQKKREVNSPSVGHPAPTDSEAWDAVTAAVHRVLDMNQSSSVDPSGSHPPSTIEDRAVGTITMNPRSPPAPPSSNALAAPNPPAQDIPIDPALVSQPLTSLDDPLFLQGGSFEPTQSSGTPLSTLTSLPDDPSNSLGPSQSPSERPQLDHVTHVIGAGGVGGNNGQRRVLPYLEVEGDDAFCRQRRRESMTQSAPREPNPARDVVAASVPHVLGLSLDFHHSSNASSYAREYNESSAPTAVVQQALSHAASSSIPFHESTSTGNAAAPSVLPSPLHHGL</sequence>
<dbReference type="EMBL" id="WHUW01000191">
    <property type="protein sequence ID" value="KAF8418642.1"/>
    <property type="molecule type" value="Genomic_DNA"/>
</dbReference>
<protein>
    <recommendedName>
        <fullName evidence="4">BZIP domain-containing protein</fullName>
    </recommendedName>
</protein>
<feature type="region of interest" description="Disordered" evidence="1">
    <location>
        <begin position="115"/>
        <end position="144"/>
    </location>
</feature>
<gene>
    <name evidence="2" type="ORF">L210DRAFT_2366814</name>
</gene>
<keyword evidence="3" id="KW-1185">Reference proteome</keyword>
<accession>A0AAD4BBT2</accession>
<name>A0AAD4BBT2_BOLED</name>
<reference evidence="2" key="1">
    <citation type="submission" date="2019-10" db="EMBL/GenBank/DDBJ databases">
        <authorList>
            <consortium name="DOE Joint Genome Institute"/>
            <person name="Kuo A."/>
            <person name="Miyauchi S."/>
            <person name="Kiss E."/>
            <person name="Drula E."/>
            <person name="Kohler A."/>
            <person name="Sanchez-Garcia M."/>
            <person name="Andreopoulos B."/>
            <person name="Barry K.W."/>
            <person name="Bonito G."/>
            <person name="Buee M."/>
            <person name="Carver A."/>
            <person name="Chen C."/>
            <person name="Cichocki N."/>
            <person name="Clum A."/>
            <person name="Culley D."/>
            <person name="Crous P.W."/>
            <person name="Fauchery L."/>
            <person name="Girlanda M."/>
            <person name="Hayes R."/>
            <person name="Keri Z."/>
            <person name="LaButti K."/>
            <person name="Lipzen A."/>
            <person name="Lombard V."/>
            <person name="Magnuson J."/>
            <person name="Maillard F."/>
            <person name="Morin E."/>
            <person name="Murat C."/>
            <person name="Nolan M."/>
            <person name="Ohm R."/>
            <person name="Pangilinan J."/>
            <person name="Pereira M."/>
            <person name="Perotto S."/>
            <person name="Peter M."/>
            <person name="Riley R."/>
            <person name="Sitrit Y."/>
            <person name="Stielow B."/>
            <person name="Szollosi G."/>
            <person name="Zifcakova L."/>
            <person name="Stursova M."/>
            <person name="Spatafora J.W."/>
            <person name="Tedersoo L."/>
            <person name="Vaario L.-M."/>
            <person name="Yamada A."/>
            <person name="Yan M."/>
            <person name="Wang P."/>
            <person name="Xu J."/>
            <person name="Bruns T."/>
            <person name="Baldrian P."/>
            <person name="Vilgalys R."/>
            <person name="Henrissat B."/>
            <person name="Grigoriev I.V."/>
            <person name="Hibbett D."/>
            <person name="Nagy L.G."/>
            <person name="Martin F.M."/>
        </authorList>
    </citation>
    <scope>NUCLEOTIDE SEQUENCE</scope>
    <source>
        <strain evidence="2">BED1</strain>
    </source>
</reference>
<feature type="compositionally biased region" description="Basic and acidic residues" evidence="1">
    <location>
        <begin position="34"/>
        <end position="48"/>
    </location>
</feature>